<accession>A0A813RF99</accession>
<dbReference type="EMBL" id="CAJNOK010000486">
    <property type="protein sequence ID" value="CAF0756850.1"/>
    <property type="molecule type" value="Genomic_DNA"/>
</dbReference>
<evidence type="ECO:0000313" key="3">
    <source>
        <dbReference type="EMBL" id="CAF0779472.1"/>
    </source>
</evidence>
<dbReference type="AlphaFoldDB" id="A0A813RF99"/>
<keyword evidence="1" id="KW-0812">Transmembrane</keyword>
<dbReference type="EMBL" id="CAJOBA010000486">
    <property type="protein sequence ID" value="CAF3536112.1"/>
    <property type="molecule type" value="Genomic_DNA"/>
</dbReference>
<evidence type="ECO:0000313" key="6">
    <source>
        <dbReference type="Proteomes" id="UP000663829"/>
    </source>
</evidence>
<dbReference type="Proteomes" id="UP000677228">
    <property type="component" value="Unassembled WGS sequence"/>
</dbReference>
<comment type="caution">
    <text evidence="3">The sequence shown here is derived from an EMBL/GenBank/DDBJ whole genome shotgun (WGS) entry which is preliminary data.</text>
</comment>
<dbReference type="Proteomes" id="UP000681722">
    <property type="component" value="Unassembled WGS sequence"/>
</dbReference>
<dbReference type="Proteomes" id="UP000682733">
    <property type="component" value="Unassembled WGS sequence"/>
</dbReference>
<keyword evidence="1" id="KW-1133">Transmembrane helix</keyword>
<proteinExistence type="predicted"/>
<evidence type="ECO:0000313" key="4">
    <source>
        <dbReference type="EMBL" id="CAF3536112.1"/>
    </source>
</evidence>
<keyword evidence="6" id="KW-1185">Reference proteome</keyword>
<evidence type="ECO:0000313" key="2">
    <source>
        <dbReference type="EMBL" id="CAF0756850.1"/>
    </source>
</evidence>
<dbReference type="Proteomes" id="UP000663829">
    <property type="component" value="Unassembled WGS sequence"/>
</dbReference>
<organism evidence="3 6">
    <name type="scientific">Didymodactylos carnosus</name>
    <dbReference type="NCBI Taxonomy" id="1234261"/>
    <lineage>
        <taxon>Eukaryota</taxon>
        <taxon>Metazoa</taxon>
        <taxon>Spiralia</taxon>
        <taxon>Gnathifera</taxon>
        <taxon>Rotifera</taxon>
        <taxon>Eurotatoria</taxon>
        <taxon>Bdelloidea</taxon>
        <taxon>Philodinida</taxon>
        <taxon>Philodinidae</taxon>
        <taxon>Didymodactylos</taxon>
    </lineage>
</organism>
<name>A0A813RF99_9BILA</name>
<gene>
    <name evidence="3" type="ORF">GPM918_LOCUS2380</name>
    <name evidence="2" type="ORF">OVA965_LOCUS2329</name>
    <name evidence="5" type="ORF">SRO942_LOCUS2380</name>
    <name evidence="4" type="ORF">TMI583_LOCUS2329</name>
</gene>
<evidence type="ECO:0000313" key="5">
    <source>
        <dbReference type="EMBL" id="CAF3562478.1"/>
    </source>
</evidence>
<evidence type="ECO:0000256" key="1">
    <source>
        <dbReference type="SAM" id="Phobius"/>
    </source>
</evidence>
<protein>
    <submittedName>
        <fullName evidence="3">Uncharacterized protein</fullName>
    </submittedName>
</protein>
<dbReference type="EMBL" id="CAJNOQ010000264">
    <property type="protein sequence ID" value="CAF0779472.1"/>
    <property type="molecule type" value="Genomic_DNA"/>
</dbReference>
<feature type="transmembrane region" description="Helical" evidence="1">
    <location>
        <begin position="86"/>
        <end position="109"/>
    </location>
</feature>
<sequence>MKSNTPTIIRPIYTDKIPYNTAIWLNNNHIIPTRLYQQPQRIGDDSLSLNNKSQTKEGLVQTEQSLLSNDKNQTTCSTEQIIGCSAALLIAVLCICLIIAIPVVIFFNLKTQSHTFVHESNLQNGNYFKMNTTNSVILLKPVKDVLLTNISNLIHNATQMKND</sequence>
<dbReference type="EMBL" id="CAJOBC010000264">
    <property type="protein sequence ID" value="CAF3562478.1"/>
    <property type="molecule type" value="Genomic_DNA"/>
</dbReference>
<reference evidence="3" key="1">
    <citation type="submission" date="2021-02" db="EMBL/GenBank/DDBJ databases">
        <authorList>
            <person name="Nowell W R."/>
        </authorList>
    </citation>
    <scope>NUCLEOTIDE SEQUENCE</scope>
</reference>
<keyword evidence="1" id="KW-0472">Membrane</keyword>